<gene>
    <name evidence="2" type="ORF">ACFQQG_03390</name>
</gene>
<reference evidence="2 3" key="1">
    <citation type="journal article" date="2019" name="Int. J. Syst. Evol. Microbiol.">
        <title>The Global Catalogue of Microorganisms (GCM) 10K type strain sequencing project: providing services to taxonomists for standard genome sequencing and annotation.</title>
        <authorList>
            <consortium name="The Broad Institute Genomics Platform"/>
            <consortium name="The Broad Institute Genome Sequencing Center for Infectious Disease"/>
            <person name="Wu L."/>
            <person name="Ma J."/>
        </authorList>
    </citation>
    <scope>NUCLEOTIDE SEQUENCE [LARGE SCALE GENOMIC DNA]</scope>
    <source>
        <strain evidence="2 3">JCM 30072</strain>
    </source>
</reference>
<dbReference type="InterPro" id="IPR008972">
    <property type="entry name" value="Cupredoxin"/>
</dbReference>
<keyword evidence="3" id="KW-1185">Reference proteome</keyword>
<name>A0ABD5VY18_9EURY</name>
<dbReference type="RefSeq" id="WP_382184153.1">
    <property type="nucleotide sequence ID" value="NZ_JBHSZI010000001.1"/>
</dbReference>
<dbReference type="InterPro" id="IPR055706">
    <property type="entry name" value="Slg1/2_DUF7282"/>
</dbReference>
<proteinExistence type="predicted"/>
<feature type="domain" description="DUF7282" evidence="1">
    <location>
        <begin position="385"/>
        <end position="498"/>
    </location>
</feature>
<feature type="domain" description="DUF7282" evidence="1">
    <location>
        <begin position="267"/>
        <end position="380"/>
    </location>
</feature>
<dbReference type="EMBL" id="JBHSZI010000001">
    <property type="protein sequence ID" value="MFC7057389.1"/>
    <property type="molecule type" value="Genomic_DNA"/>
</dbReference>
<dbReference type="Proteomes" id="UP001596445">
    <property type="component" value="Unassembled WGS sequence"/>
</dbReference>
<dbReference type="SUPFAM" id="SSF49503">
    <property type="entry name" value="Cupredoxins"/>
    <property type="match status" value="1"/>
</dbReference>
<evidence type="ECO:0000313" key="2">
    <source>
        <dbReference type="EMBL" id="MFC7057389.1"/>
    </source>
</evidence>
<comment type="caution">
    <text evidence="2">The sequence shown here is derived from an EMBL/GenBank/DDBJ whole genome shotgun (WGS) entry which is preliminary data.</text>
</comment>
<evidence type="ECO:0000259" key="1">
    <source>
        <dbReference type="Pfam" id="PF23951"/>
    </source>
</evidence>
<dbReference type="Pfam" id="PF23951">
    <property type="entry name" value="DUF7282"/>
    <property type="match status" value="3"/>
</dbReference>
<sequence>MLAGIGVAAIGSGFASATVAGQEETVTVTLDNVGISAWEVTGVEGADDVGPTGEENPQLTLQEGVRYTFVNNGGGSHPLAFRASDGETLLSQSDDGSFEGDSETDWVDDGGSVSFTLTSELADEMATYVCTVHGSMTGSIETTQAGPAATVTFSDQSSTGTSVVVDAVELTDGGFVTIHNSNLLDGDAVGSVIGVSEYLGSGSYENVTVELDTPLVEGETLVAMPHRDTDGDEEYTFVESEGGADGPYVVEGDAVIDDADVQVDGAAAVQMSDQMTRGETVIVDFARLDDGGFVTIHDSTLLDGDPLGSVVGVSSYFDGGTYENLNISLDETLTGDDTLIAMPHRDTDGDGEYTFVESEGGADGPYTFDGGAVTNAADVTVLGDATVTISDQETDGTSVVVDSAELDDGGFVTIHDSSLLDGDALGSVVGVSEYLEPGSYEDLEVVFNEELTEDDTLIAMPHRDTNGNQTYDFVEEEGGADGPYFQDGAAVTAQAEVTVLGDATVSFSDQETDGMAVIVDSAELRTAAS</sequence>
<evidence type="ECO:0000313" key="3">
    <source>
        <dbReference type="Proteomes" id="UP001596445"/>
    </source>
</evidence>
<dbReference type="CDD" id="cd00920">
    <property type="entry name" value="Cupredoxin"/>
    <property type="match status" value="1"/>
</dbReference>
<dbReference type="Gene3D" id="2.60.40.420">
    <property type="entry name" value="Cupredoxins - blue copper proteins"/>
    <property type="match status" value="1"/>
</dbReference>
<dbReference type="AlphaFoldDB" id="A0ABD5VY18"/>
<organism evidence="2 3">
    <name type="scientific">Halovenus salina</name>
    <dbReference type="NCBI Taxonomy" id="1510225"/>
    <lineage>
        <taxon>Archaea</taxon>
        <taxon>Methanobacteriati</taxon>
        <taxon>Methanobacteriota</taxon>
        <taxon>Stenosarchaea group</taxon>
        <taxon>Halobacteria</taxon>
        <taxon>Halobacteriales</taxon>
        <taxon>Haloarculaceae</taxon>
        <taxon>Halovenus</taxon>
    </lineage>
</organism>
<accession>A0ABD5VY18</accession>
<protein>
    <submittedName>
        <fullName evidence="2">Cupredoxin domain-containing protein</fullName>
    </submittedName>
</protein>
<feature type="domain" description="DUF7282" evidence="1">
    <location>
        <begin position="149"/>
        <end position="261"/>
    </location>
</feature>